<keyword evidence="4" id="KW-0238">DNA-binding</keyword>
<dbReference type="EMBL" id="JALDAX010000003">
    <property type="protein sequence ID" value="MCI3240236.1"/>
    <property type="molecule type" value="Genomic_DNA"/>
</dbReference>
<keyword evidence="2" id="KW-0805">Transcription regulation</keyword>
<dbReference type="Gene3D" id="1.10.1740.10">
    <property type="match status" value="1"/>
</dbReference>
<dbReference type="SUPFAM" id="SSF88659">
    <property type="entry name" value="Sigma3 and sigma4 domains of RNA polymerase sigma factors"/>
    <property type="match status" value="1"/>
</dbReference>
<organism evidence="8 9">
    <name type="scientific">Streptomyces spinosisporus</name>
    <dbReference type="NCBI Taxonomy" id="2927582"/>
    <lineage>
        <taxon>Bacteria</taxon>
        <taxon>Bacillati</taxon>
        <taxon>Actinomycetota</taxon>
        <taxon>Actinomycetes</taxon>
        <taxon>Kitasatosporales</taxon>
        <taxon>Streptomycetaceae</taxon>
        <taxon>Streptomyces</taxon>
    </lineage>
</organism>
<evidence type="ECO:0000256" key="3">
    <source>
        <dbReference type="ARBA" id="ARBA00023082"/>
    </source>
</evidence>
<comment type="similarity">
    <text evidence="1">Belongs to the sigma-70 factor family. ECF subfamily.</text>
</comment>
<dbReference type="Proteomes" id="UP001165270">
    <property type="component" value="Unassembled WGS sequence"/>
</dbReference>
<feature type="domain" description="RNA polymerase sigma-70 region 2" evidence="6">
    <location>
        <begin position="33"/>
        <end position="100"/>
    </location>
</feature>
<keyword evidence="5" id="KW-0804">Transcription</keyword>
<name>A0ABS9XDV6_9ACTN</name>
<dbReference type="InterPro" id="IPR007630">
    <property type="entry name" value="RNA_pol_sigma70_r4"/>
</dbReference>
<dbReference type="NCBIfam" id="TIGR02937">
    <property type="entry name" value="sigma70-ECF"/>
    <property type="match status" value="1"/>
</dbReference>
<accession>A0ABS9XDV6</accession>
<evidence type="ECO:0000313" key="9">
    <source>
        <dbReference type="Proteomes" id="UP001165270"/>
    </source>
</evidence>
<dbReference type="PANTHER" id="PTHR43133:SF57">
    <property type="entry name" value="RNA POLYMERASE SIGMA-70 FACTOR"/>
    <property type="match status" value="1"/>
</dbReference>
<evidence type="ECO:0000259" key="7">
    <source>
        <dbReference type="Pfam" id="PF04545"/>
    </source>
</evidence>
<dbReference type="Pfam" id="PF04545">
    <property type="entry name" value="Sigma70_r4"/>
    <property type="match status" value="1"/>
</dbReference>
<keyword evidence="9" id="KW-1185">Reference proteome</keyword>
<evidence type="ECO:0000256" key="2">
    <source>
        <dbReference type="ARBA" id="ARBA00023015"/>
    </source>
</evidence>
<protein>
    <submittedName>
        <fullName evidence="8">Sigma-70 family RNA polymerase sigma factor</fullName>
    </submittedName>
</protein>
<evidence type="ECO:0000259" key="6">
    <source>
        <dbReference type="Pfam" id="PF04542"/>
    </source>
</evidence>
<dbReference type="InterPro" id="IPR014284">
    <property type="entry name" value="RNA_pol_sigma-70_dom"/>
</dbReference>
<dbReference type="InterPro" id="IPR013325">
    <property type="entry name" value="RNA_pol_sigma_r2"/>
</dbReference>
<evidence type="ECO:0000313" key="8">
    <source>
        <dbReference type="EMBL" id="MCI3240236.1"/>
    </source>
</evidence>
<dbReference type="CDD" id="cd06171">
    <property type="entry name" value="Sigma70_r4"/>
    <property type="match status" value="1"/>
</dbReference>
<dbReference type="InterPro" id="IPR013324">
    <property type="entry name" value="RNA_pol_sigma_r3/r4-like"/>
</dbReference>
<feature type="domain" description="RNA polymerase sigma-70 region 4" evidence="7">
    <location>
        <begin position="141"/>
        <end position="190"/>
    </location>
</feature>
<evidence type="ECO:0000256" key="4">
    <source>
        <dbReference type="ARBA" id="ARBA00023125"/>
    </source>
</evidence>
<dbReference type="InterPro" id="IPR036388">
    <property type="entry name" value="WH-like_DNA-bd_sf"/>
</dbReference>
<dbReference type="InterPro" id="IPR039425">
    <property type="entry name" value="RNA_pol_sigma-70-like"/>
</dbReference>
<reference evidence="8" key="1">
    <citation type="submission" date="2022-03" db="EMBL/GenBank/DDBJ databases">
        <title>Streptomyces 7R015 and 7R016 isolated from Barleria lupulina in Thailand.</title>
        <authorList>
            <person name="Kanchanasin P."/>
            <person name="Phongsopitanun W."/>
            <person name="Tanasupawat S."/>
        </authorList>
    </citation>
    <scope>NUCLEOTIDE SEQUENCE</scope>
    <source>
        <strain evidence="8">7R016</strain>
    </source>
</reference>
<sequence>MSTQVNAVIIPRDTTAALVARAKAGDRDAFARLYADHYDEVHRFLLHRTRSKHLAEDLTQDVFVRALRRLETFRPLPGGTFAGWLMTIARNILTDHFKCSRTRLEVLADEFFDADERLDSAEVDALRELEVVEAAETVAVAMTTLNDAQRECLQLRFFEDLSIGETAERMGKNHGAVKTLTFRAVRSMQHALTEAEGAAA</sequence>
<comment type="caution">
    <text evidence="8">The sequence shown here is derived from an EMBL/GenBank/DDBJ whole genome shotgun (WGS) entry which is preliminary data.</text>
</comment>
<keyword evidence="3" id="KW-0731">Sigma factor</keyword>
<dbReference type="Gene3D" id="1.10.10.10">
    <property type="entry name" value="Winged helix-like DNA-binding domain superfamily/Winged helix DNA-binding domain"/>
    <property type="match status" value="1"/>
</dbReference>
<evidence type="ECO:0000256" key="5">
    <source>
        <dbReference type="ARBA" id="ARBA00023163"/>
    </source>
</evidence>
<dbReference type="SUPFAM" id="SSF88946">
    <property type="entry name" value="Sigma2 domain of RNA polymerase sigma factors"/>
    <property type="match status" value="1"/>
</dbReference>
<proteinExistence type="inferred from homology"/>
<evidence type="ECO:0000256" key="1">
    <source>
        <dbReference type="ARBA" id="ARBA00010641"/>
    </source>
</evidence>
<gene>
    <name evidence="8" type="ORF">MQN93_10930</name>
</gene>
<dbReference type="PANTHER" id="PTHR43133">
    <property type="entry name" value="RNA POLYMERASE ECF-TYPE SIGMA FACTO"/>
    <property type="match status" value="1"/>
</dbReference>
<dbReference type="Pfam" id="PF04542">
    <property type="entry name" value="Sigma70_r2"/>
    <property type="match status" value="1"/>
</dbReference>
<dbReference type="RefSeq" id="WP_242709305.1">
    <property type="nucleotide sequence ID" value="NZ_JALDAX010000003.1"/>
</dbReference>
<dbReference type="InterPro" id="IPR007627">
    <property type="entry name" value="RNA_pol_sigma70_r2"/>
</dbReference>